<evidence type="ECO:0000313" key="1">
    <source>
        <dbReference type="EMBL" id="GAH75485.1"/>
    </source>
</evidence>
<name>X1J1X2_9ZZZZ</name>
<reference evidence="1" key="1">
    <citation type="journal article" date="2014" name="Front. Microbiol.">
        <title>High frequency of phylogenetically diverse reductive dehalogenase-homologous genes in deep subseafloor sedimentary metagenomes.</title>
        <authorList>
            <person name="Kawai M."/>
            <person name="Futagami T."/>
            <person name="Toyoda A."/>
            <person name="Takaki Y."/>
            <person name="Nishi S."/>
            <person name="Hori S."/>
            <person name="Arai W."/>
            <person name="Tsubouchi T."/>
            <person name="Morono Y."/>
            <person name="Uchiyama I."/>
            <person name="Ito T."/>
            <person name="Fujiyama A."/>
            <person name="Inagaki F."/>
            <person name="Takami H."/>
        </authorList>
    </citation>
    <scope>NUCLEOTIDE SEQUENCE</scope>
    <source>
        <strain evidence="1">Expedition CK06-06</strain>
    </source>
</reference>
<organism evidence="1">
    <name type="scientific">marine sediment metagenome</name>
    <dbReference type="NCBI Taxonomy" id="412755"/>
    <lineage>
        <taxon>unclassified sequences</taxon>
        <taxon>metagenomes</taxon>
        <taxon>ecological metagenomes</taxon>
    </lineage>
</organism>
<gene>
    <name evidence="1" type="ORF">S03H2_48022</name>
</gene>
<sequence>MALTAYRKITNAVLMKIINIVGQRKEKKRKNEQDLDGSKKEI</sequence>
<comment type="caution">
    <text evidence="1">The sequence shown here is derived from an EMBL/GenBank/DDBJ whole genome shotgun (WGS) entry which is preliminary data.</text>
</comment>
<accession>X1J1X2</accession>
<dbReference type="AlphaFoldDB" id="X1J1X2"/>
<protein>
    <submittedName>
        <fullName evidence="1">Uncharacterized protein</fullName>
    </submittedName>
</protein>
<proteinExistence type="predicted"/>
<dbReference type="EMBL" id="BARU01030240">
    <property type="protein sequence ID" value="GAH75485.1"/>
    <property type="molecule type" value="Genomic_DNA"/>
</dbReference>